<dbReference type="OrthoDB" id="2988425at2"/>
<evidence type="ECO:0000313" key="2">
    <source>
        <dbReference type="Proteomes" id="UP000282892"/>
    </source>
</evidence>
<name>A0A3T0HWI2_9BACI</name>
<dbReference type="EMBL" id="CP022572">
    <property type="protein sequence ID" value="AZU61328.1"/>
    <property type="molecule type" value="Genomic_DNA"/>
</dbReference>
<keyword evidence="2" id="KW-1185">Reference proteome</keyword>
<dbReference type="RefSeq" id="WP_127486227.1">
    <property type="nucleotide sequence ID" value="NZ_CP022572.1"/>
</dbReference>
<organism evidence="1 2">
    <name type="scientific">Neobacillus mesonae</name>
    <dbReference type="NCBI Taxonomy" id="1193713"/>
    <lineage>
        <taxon>Bacteria</taxon>
        <taxon>Bacillati</taxon>
        <taxon>Bacillota</taxon>
        <taxon>Bacilli</taxon>
        <taxon>Bacillales</taxon>
        <taxon>Bacillaceae</taxon>
        <taxon>Neobacillus</taxon>
    </lineage>
</organism>
<gene>
    <name evidence="1" type="ORF">CHR53_08675</name>
</gene>
<dbReference type="Proteomes" id="UP000282892">
    <property type="component" value="Chromosome"/>
</dbReference>
<evidence type="ECO:0000313" key="1">
    <source>
        <dbReference type="EMBL" id="AZU61328.1"/>
    </source>
</evidence>
<reference evidence="1 2" key="1">
    <citation type="submission" date="2017-07" db="EMBL/GenBank/DDBJ databases">
        <title>The complete genome sequence of Bacillus mesonae strain H20-5, an efficient strain improving plant abiotic stress resistance.</title>
        <authorList>
            <person name="Kim S.Y."/>
            <person name="Song H."/>
            <person name="Sang M.K."/>
            <person name="Weon H.-Y."/>
            <person name="Song J."/>
        </authorList>
    </citation>
    <scope>NUCLEOTIDE SEQUENCE [LARGE SCALE GENOMIC DNA]</scope>
    <source>
        <strain evidence="1 2">H20-5</strain>
    </source>
</reference>
<dbReference type="AlphaFoldDB" id="A0A3T0HWI2"/>
<dbReference type="KEGG" id="nmk:CHR53_08675"/>
<proteinExistence type="predicted"/>
<sequence length="115" mass="13238">MRTPNYHDFYQMALIPIGNRDLTALQESETFIPEYPFTHWLIAVEGVQLPQAKIYFHWKVSIYPATSDGNFNWKVPYYCSENMEVIDHAISLGSSFVSFAKKDALTEATLLEKIS</sequence>
<accession>A0A3T0HWI2</accession>
<protein>
    <submittedName>
        <fullName evidence="1">Uncharacterized protein</fullName>
    </submittedName>
</protein>